<evidence type="ECO:0000313" key="1">
    <source>
        <dbReference type="EMBL" id="JAD64812.1"/>
    </source>
</evidence>
<dbReference type="AlphaFoldDB" id="A0A0A9BZV3"/>
<protein>
    <submittedName>
        <fullName evidence="1">Uncharacterized protein</fullName>
    </submittedName>
</protein>
<name>A0A0A9BZV3_ARUDO</name>
<proteinExistence type="predicted"/>
<reference evidence="1" key="1">
    <citation type="submission" date="2014-09" db="EMBL/GenBank/DDBJ databases">
        <authorList>
            <person name="Magalhaes I.L.F."/>
            <person name="Oliveira U."/>
            <person name="Santos F.R."/>
            <person name="Vidigal T.H.D.A."/>
            <person name="Brescovit A.D."/>
            <person name="Santos A.J."/>
        </authorList>
    </citation>
    <scope>NUCLEOTIDE SEQUENCE</scope>
    <source>
        <tissue evidence="1">Shoot tissue taken approximately 20 cm above the soil surface</tissue>
    </source>
</reference>
<accession>A0A0A9BZV3</accession>
<reference evidence="1" key="2">
    <citation type="journal article" date="2015" name="Data Brief">
        <title>Shoot transcriptome of the giant reed, Arundo donax.</title>
        <authorList>
            <person name="Barrero R.A."/>
            <person name="Guerrero F.D."/>
            <person name="Moolhuijzen P."/>
            <person name="Goolsby J.A."/>
            <person name="Tidwell J."/>
            <person name="Bellgard S.E."/>
            <person name="Bellgard M.I."/>
        </authorList>
    </citation>
    <scope>NUCLEOTIDE SEQUENCE</scope>
    <source>
        <tissue evidence="1">Shoot tissue taken approximately 20 cm above the soil surface</tissue>
    </source>
</reference>
<dbReference type="EMBL" id="GBRH01233083">
    <property type="protein sequence ID" value="JAD64812.1"/>
    <property type="molecule type" value="Transcribed_RNA"/>
</dbReference>
<organism evidence="1">
    <name type="scientific">Arundo donax</name>
    <name type="common">Giant reed</name>
    <name type="synonym">Donax arundinaceus</name>
    <dbReference type="NCBI Taxonomy" id="35708"/>
    <lineage>
        <taxon>Eukaryota</taxon>
        <taxon>Viridiplantae</taxon>
        <taxon>Streptophyta</taxon>
        <taxon>Embryophyta</taxon>
        <taxon>Tracheophyta</taxon>
        <taxon>Spermatophyta</taxon>
        <taxon>Magnoliopsida</taxon>
        <taxon>Liliopsida</taxon>
        <taxon>Poales</taxon>
        <taxon>Poaceae</taxon>
        <taxon>PACMAD clade</taxon>
        <taxon>Arundinoideae</taxon>
        <taxon>Arundineae</taxon>
        <taxon>Arundo</taxon>
    </lineage>
</organism>
<sequence length="86" mass="9738">MLTQELFLPIPAAGRLPKMWSSSLSSSWRRGRCLPAMLQELLARTTSTAASPSLTPGRQRKLRMRGFMQTSGSRRSFTVSRWIKIL</sequence>